<keyword evidence="4 7" id="KW-1133">Transmembrane helix</keyword>
<evidence type="ECO:0000256" key="3">
    <source>
        <dbReference type="ARBA" id="ARBA00022692"/>
    </source>
</evidence>
<keyword evidence="5 7" id="KW-0472">Membrane</keyword>
<feature type="compositionally biased region" description="Basic and acidic residues" evidence="6">
    <location>
        <begin position="1"/>
        <end position="33"/>
    </location>
</feature>
<sequence>MDAREYLARKGLDGSRDEERPNTLEEKAWERARQAGGHQPRAGTPHDWEDWERYHDALAEGAESIDQKIDHEAHRRALEIEQRQREAAEAVQHYVPAGDDASASHGASGGDAEPTAAARGAASSSPGVPPSASTEPMPPALRFAFKTLAILLPPLAVGLSQGGAKRVVYSLALTLLGWVPGCIYAWVWLKRRLG</sequence>
<comment type="similarity">
    <text evidence="2">Belongs to the UPF0057 (PMP3) family.</text>
</comment>
<organism evidence="8 9">
    <name type="scientific">Billgrantia desiderata</name>
    <dbReference type="NCBI Taxonomy" id="52021"/>
    <lineage>
        <taxon>Bacteria</taxon>
        <taxon>Pseudomonadati</taxon>
        <taxon>Pseudomonadota</taxon>
        <taxon>Gammaproteobacteria</taxon>
        <taxon>Oceanospirillales</taxon>
        <taxon>Halomonadaceae</taxon>
        <taxon>Billgrantia</taxon>
    </lineage>
</organism>
<feature type="region of interest" description="Disordered" evidence="6">
    <location>
        <begin position="1"/>
        <end position="47"/>
    </location>
</feature>
<keyword evidence="3 7" id="KW-0812">Transmembrane</keyword>
<evidence type="ECO:0000313" key="9">
    <source>
        <dbReference type="Proteomes" id="UP001320178"/>
    </source>
</evidence>
<protein>
    <submittedName>
        <fullName evidence="8">YqaE/Pmp3 family membrane protein</fullName>
    </submittedName>
</protein>
<dbReference type="EMBL" id="JABFTS010000001">
    <property type="protein sequence ID" value="MCE8049814.1"/>
    <property type="molecule type" value="Genomic_DNA"/>
</dbReference>
<dbReference type="Pfam" id="PF01679">
    <property type="entry name" value="Pmp3"/>
    <property type="match status" value="1"/>
</dbReference>
<reference evidence="8" key="2">
    <citation type="journal article" date="2021" name="Front. Microbiol.">
        <title>Aerobic Denitrification and Heterotrophic Sulfur Oxidation in the Genus Halomonas Revealed by Six Novel Species Characterizations and Genome-Based Analysis.</title>
        <authorList>
            <person name="Wang L."/>
            <person name="Shao Z."/>
        </authorList>
    </citation>
    <scope>NUCLEOTIDE SEQUENCE</scope>
    <source>
        <strain evidence="8">MCCC 1A05776</strain>
    </source>
</reference>
<feature type="transmembrane region" description="Helical" evidence="7">
    <location>
        <begin position="167"/>
        <end position="189"/>
    </location>
</feature>
<dbReference type="Proteomes" id="UP001320178">
    <property type="component" value="Unassembled WGS sequence"/>
</dbReference>
<comment type="caution">
    <text evidence="8">The sequence shown here is derived from an EMBL/GenBank/DDBJ whole genome shotgun (WGS) entry which is preliminary data.</text>
</comment>
<name>A0AAW4YMV2_9GAMM</name>
<dbReference type="RefSeq" id="WP_103968090.1">
    <property type="nucleotide sequence ID" value="NZ_FNVC01000002.1"/>
</dbReference>
<evidence type="ECO:0000256" key="4">
    <source>
        <dbReference type="ARBA" id="ARBA00022989"/>
    </source>
</evidence>
<accession>A0AAW4YMV2</accession>
<dbReference type="InterPro" id="IPR000612">
    <property type="entry name" value="PMP3"/>
</dbReference>
<evidence type="ECO:0000256" key="6">
    <source>
        <dbReference type="SAM" id="MobiDB-lite"/>
    </source>
</evidence>
<proteinExistence type="inferred from homology"/>
<feature type="region of interest" description="Disordered" evidence="6">
    <location>
        <begin position="96"/>
        <end position="135"/>
    </location>
</feature>
<evidence type="ECO:0000256" key="7">
    <source>
        <dbReference type="SAM" id="Phobius"/>
    </source>
</evidence>
<dbReference type="GO" id="GO:0016020">
    <property type="term" value="C:membrane"/>
    <property type="evidence" value="ECO:0007669"/>
    <property type="project" value="UniProtKB-SubCell"/>
</dbReference>
<feature type="compositionally biased region" description="Low complexity" evidence="6">
    <location>
        <begin position="97"/>
        <end position="133"/>
    </location>
</feature>
<comment type="subcellular location">
    <subcellularLocation>
        <location evidence="1">Membrane</location>
    </subcellularLocation>
</comment>
<evidence type="ECO:0000256" key="5">
    <source>
        <dbReference type="ARBA" id="ARBA00023136"/>
    </source>
</evidence>
<evidence type="ECO:0000256" key="1">
    <source>
        <dbReference type="ARBA" id="ARBA00004370"/>
    </source>
</evidence>
<gene>
    <name evidence="8" type="ORF">HOP61_00695</name>
</gene>
<reference evidence="8" key="1">
    <citation type="submission" date="2020-05" db="EMBL/GenBank/DDBJ databases">
        <authorList>
            <person name="Wang L."/>
            <person name="Shao Z."/>
        </authorList>
    </citation>
    <scope>NUCLEOTIDE SEQUENCE</scope>
    <source>
        <strain evidence="8">MCCC 1A05776</strain>
    </source>
</reference>
<evidence type="ECO:0000313" key="8">
    <source>
        <dbReference type="EMBL" id="MCE8049814.1"/>
    </source>
</evidence>
<evidence type="ECO:0000256" key="2">
    <source>
        <dbReference type="ARBA" id="ARBA00009530"/>
    </source>
</evidence>
<dbReference type="AlphaFoldDB" id="A0AAW4YMV2"/>